<evidence type="ECO:0000256" key="4">
    <source>
        <dbReference type="ARBA" id="ARBA00022842"/>
    </source>
</evidence>
<dbReference type="InterPro" id="IPR051600">
    <property type="entry name" value="Beta-PGM-like"/>
</dbReference>
<protein>
    <submittedName>
        <fullName evidence="6">HAD family phosphatase</fullName>
    </submittedName>
</protein>
<comment type="similarity">
    <text evidence="2">Belongs to the HAD-like hydrolase superfamily. CbbY/CbbZ/Gph/YieH family.</text>
</comment>
<reference evidence="6 7" key="1">
    <citation type="submission" date="2019-08" db="EMBL/GenBank/DDBJ databases">
        <title>In-depth cultivation of the pig gut microbiome towards novel bacterial diversity and tailored functional studies.</title>
        <authorList>
            <person name="Wylensek D."/>
            <person name="Hitch T.C.A."/>
            <person name="Clavel T."/>
        </authorList>
    </citation>
    <scope>NUCLEOTIDE SEQUENCE [LARGE SCALE GENOMIC DNA]</scope>
    <source>
        <strain evidence="7">WCA-380-WT-3B3</strain>
    </source>
</reference>
<dbReference type="SFLD" id="SFLDS00003">
    <property type="entry name" value="Haloacid_Dehalogenase"/>
    <property type="match status" value="1"/>
</dbReference>
<keyword evidence="7" id="KW-1185">Reference proteome</keyword>
<evidence type="ECO:0000256" key="3">
    <source>
        <dbReference type="ARBA" id="ARBA00022723"/>
    </source>
</evidence>
<accession>A0A6I2V0R7</accession>
<dbReference type="Gene3D" id="1.10.150.240">
    <property type="entry name" value="Putative phosphatase, domain 2"/>
    <property type="match status" value="1"/>
</dbReference>
<dbReference type="InterPro" id="IPR006439">
    <property type="entry name" value="HAD-SF_hydro_IA"/>
</dbReference>
<keyword evidence="5" id="KW-0119">Carbohydrate metabolism</keyword>
<dbReference type="PANTHER" id="PTHR46193:SF18">
    <property type="entry name" value="HEXITOL PHOSPHATASE B"/>
    <property type="match status" value="1"/>
</dbReference>
<dbReference type="GO" id="GO:0003824">
    <property type="term" value="F:catalytic activity"/>
    <property type="evidence" value="ECO:0007669"/>
    <property type="project" value="UniProtKB-ARBA"/>
</dbReference>
<sequence length="211" mass="23361">MKAFIFDMDGVLIDSEPLHIEVKLETFRHFGIPFPPEKLPSFAGRTSKDLFTEALLAHPQAGLTWQELASFKHQRYIDRLIHDPSIQPITGVTELLRHLRSKKFRIGLASSSGRNIIEMVLSRFGIRSYFDTIVSGAELPHSKPYPDIYLKAAEGLGIPPCDCTVVEDATAGIAAAKAAGITCIAFHNPHSGQQDLSQADRIVEHFSEILV</sequence>
<dbReference type="SUPFAM" id="SSF56784">
    <property type="entry name" value="HAD-like"/>
    <property type="match status" value="1"/>
</dbReference>
<keyword evidence="3" id="KW-0479">Metal-binding</keyword>
<dbReference type="SFLD" id="SFLDG01135">
    <property type="entry name" value="C1.5.6:_HAD__Beta-PGM__Phospha"/>
    <property type="match status" value="1"/>
</dbReference>
<dbReference type="AlphaFoldDB" id="A0A6I2V0R7"/>
<dbReference type="NCBIfam" id="TIGR01549">
    <property type="entry name" value="HAD-SF-IA-v1"/>
    <property type="match status" value="1"/>
</dbReference>
<organism evidence="6 7">
    <name type="scientific">Selenomonas montiformis</name>
    <dbReference type="NCBI Taxonomy" id="2652285"/>
    <lineage>
        <taxon>Bacteria</taxon>
        <taxon>Bacillati</taxon>
        <taxon>Bacillota</taxon>
        <taxon>Negativicutes</taxon>
        <taxon>Selenomonadales</taxon>
        <taxon>Selenomonadaceae</taxon>
        <taxon>Selenomonas</taxon>
    </lineage>
</organism>
<dbReference type="InterPro" id="IPR036412">
    <property type="entry name" value="HAD-like_sf"/>
</dbReference>
<dbReference type="Proteomes" id="UP000430222">
    <property type="component" value="Unassembled WGS sequence"/>
</dbReference>
<dbReference type="InterPro" id="IPR041492">
    <property type="entry name" value="HAD_2"/>
</dbReference>
<dbReference type="PRINTS" id="PR00413">
    <property type="entry name" value="HADHALOGNASE"/>
</dbReference>
<dbReference type="InterPro" id="IPR023214">
    <property type="entry name" value="HAD_sf"/>
</dbReference>
<dbReference type="Gene3D" id="3.40.50.1000">
    <property type="entry name" value="HAD superfamily/HAD-like"/>
    <property type="match status" value="1"/>
</dbReference>
<dbReference type="EMBL" id="VUNL01000008">
    <property type="protein sequence ID" value="MSV25136.1"/>
    <property type="molecule type" value="Genomic_DNA"/>
</dbReference>
<dbReference type="RefSeq" id="WP_154620916.1">
    <property type="nucleotide sequence ID" value="NZ_VUNL01000008.1"/>
</dbReference>
<evidence type="ECO:0000256" key="1">
    <source>
        <dbReference type="ARBA" id="ARBA00001946"/>
    </source>
</evidence>
<dbReference type="Pfam" id="PF13419">
    <property type="entry name" value="HAD_2"/>
    <property type="match status" value="1"/>
</dbReference>
<evidence type="ECO:0000313" key="6">
    <source>
        <dbReference type="EMBL" id="MSV25136.1"/>
    </source>
</evidence>
<dbReference type="GO" id="GO:0046872">
    <property type="term" value="F:metal ion binding"/>
    <property type="evidence" value="ECO:0007669"/>
    <property type="project" value="UniProtKB-KW"/>
</dbReference>
<evidence type="ECO:0000256" key="2">
    <source>
        <dbReference type="ARBA" id="ARBA00006171"/>
    </source>
</evidence>
<name>A0A6I2V0R7_9FIRM</name>
<dbReference type="PANTHER" id="PTHR46193">
    <property type="entry name" value="6-PHOSPHOGLUCONATE PHOSPHATASE"/>
    <property type="match status" value="1"/>
</dbReference>
<dbReference type="SFLD" id="SFLDG01129">
    <property type="entry name" value="C1.5:_HAD__Beta-PGM__Phosphata"/>
    <property type="match status" value="1"/>
</dbReference>
<dbReference type="NCBIfam" id="TIGR01509">
    <property type="entry name" value="HAD-SF-IA-v3"/>
    <property type="match status" value="1"/>
</dbReference>
<dbReference type="InterPro" id="IPR023198">
    <property type="entry name" value="PGP-like_dom2"/>
</dbReference>
<proteinExistence type="inferred from homology"/>
<comment type="caution">
    <text evidence="6">The sequence shown here is derived from an EMBL/GenBank/DDBJ whole genome shotgun (WGS) entry which is preliminary data.</text>
</comment>
<gene>
    <name evidence="6" type="ORF">FYJ78_08065</name>
</gene>
<evidence type="ECO:0000313" key="7">
    <source>
        <dbReference type="Proteomes" id="UP000430222"/>
    </source>
</evidence>
<comment type="cofactor">
    <cofactor evidence="1">
        <name>Mg(2+)</name>
        <dbReference type="ChEBI" id="CHEBI:18420"/>
    </cofactor>
</comment>
<evidence type="ECO:0000256" key="5">
    <source>
        <dbReference type="ARBA" id="ARBA00023277"/>
    </source>
</evidence>
<keyword evidence="4" id="KW-0460">Magnesium</keyword>